<evidence type="ECO:0000313" key="1">
    <source>
        <dbReference type="EMBL" id="MCI82566.1"/>
    </source>
</evidence>
<reference evidence="1 2" key="1">
    <citation type="journal article" date="2018" name="Front. Plant Sci.">
        <title>Red Clover (Trifolium pratense) and Zigzag Clover (T. medium) - A Picture of Genomic Similarities and Differences.</title>
        <authorList>
            <person name="Dluhosova J."/>
            <person name="Istvanek J."/>
            <person name="Nedelnik J."/>
            <person name="Repkova J."/>
        </authorList>
    </citation>
    <scope>NUCLEOTIDE SEQUENCE [LARGE SCALE GENOMIC DNA]</scope>
    <source>
        <strain evidence="2">cv. 10/8</strain>
        <tissue evidence="1">Leaf</tissue>
    </source>
</reference>
<evidence type="ECO:0000313" key="2">
    <source>
        <dbReference type="Proteomes" id="UP000265520"/>
    </source>
</evidence>
<dbReference type="Proteomes" id="UP000265520">
    <property type="component" value="Unassembled WGS sequence"/>
</dbReference>
<comment type="caution">
    <text evidence="1">The sequence shown here is derived from an EMBL/GenBank/DDBJ whole genome shotgun (WGS) entry which is preliminary data.</text>
</comment>
<sequence>DARVYVRKYKPAMEDVKWAQNGVVATVINGEAIPIVQNRIADAGFTELAIIPMGAG</sequence>
<name>A0A392V2T9_9FABA</name>
<protein>
    <submittedName>
        <fullName evidence="1">Sulfate transporter</fullName>
    </submittedName>
</protein>
<feature type="non-terminal residue" evidence="1">
    <location>
        <position position="1"/>
    </location>
</feature>
<organism evidence="1 2">
    <name type="scientific">Trifolium medium</name>
    <dbReference type="NCBI Taxonomy" id="97028"/>
    <lineage>
        <taxon>Eukaryota</taxon>
        <taxon>Viridiplantae</taxon>
        <taxon>Streptophyta</taxon>
        <taxon>Embryophyta</taxon>
        <taxon>Tracheophyta</taxon>
        <taxon>Spermatophyta</taxon>
        <taxon>Magnoliopsida</taxon>
        <taxon>eudicotyledons</taxon>
        <taxon>Gunneridae</taxon>
        <taxon>Pentapetalae</taxon>
        <taxon>rosids</taxon>
        <taxon>fabids</taxon>
        <taxon>Fabales</taxon>
        <taxon>Fabaceae</taxon>
        <taxon>Papilionoideae</taxon>
        <taxon>50 kb inversion clade</taxon>
        <taxon>NPAAA clade</taxon>
        <taxon>Hologalegina</taxon>
        <taxon>IRL clade</taxon>
        <taxon>Trifolieae</taxon>
        <taxon>Trifolium</taxon>
    </lineage>
</organism>
<accession>A0A392V2T9</accession>
<dbReference type="AlphaFoldDB" id="A0A392V2T9"/>
<proteinExistence type="predicted"/>
<dbReference type="EMBL" id="LXQA011046652">
    <property type="protein sequence ID" value="MCI82566.1"/>
    <property type="molecule type" value="Genomic_DNA"/>
</dbReference>
<keyword evidence="2" id="KW-1185">Reference proteome</keyword>